<gene>
    <name evidence="1" type="ORF">UVI_02015110</name>
</gene>
<sequence length="47" mass="5235">MSTEATPLIIREVGGHGAWTRKLFSLEHRVLLAGFLITLSFSYTQVS</sequence>
<evidence type="ECO:0000313" key="2">
    <source>
        <dbReference type="Proteomes" id="UP000054053"/>
    </source>
</evidence>
<protein>
    <submittedName>
        <fullName evidence="1">Uncharacterized protein</fullName>
    </submittedName>
</protein>
<proteinExistence type="predicted"/>
<dbReference type="Proteomes" id="UP000054053">
    <property type="component" value="Unassembled WGS sequence"/>
</dbReference>
<organism evidence="1 2">
    <name type="scientific">Ustilaginoidea virens</name>
    <name type="common">Rice false smut fungus</name>
    <name type="synonym">Villosiclava virens</name>
    <dbReference type="NCBI Taxonomy" id="1159556"/>
    <lineage>
        <taxon>Eukaryota</taxon>
        <taxon>Fungi</taxon>
        <taxon>Dikarya</taxon>
        <taxon>Ascomycota</taxon>
        <taxon>Pezizomycotina</taxon>
        <taxon>Sordariomycetes</taxon>
        <taxon>Hypocreomycetidae</taxon>
        <taxon>Hypocreales</taxon>
        <taxon>Clavicipitaceae</taxon>
        <taxon>Ustilaginoidea</taxon>
    </lineage>
</organism>
<dbReference type="EMBL" id="BBTG02000006">
    <property type="protein sequence ID" value="GAO18797.1"/>
    <property type="molecule type" value="Genomic_DNA"/>
</dbReference>
<dbReference type="AlphaFoldDB" id="A0A1B5L5G8"/>
<accession>A0A1B5L5G8</accession>
<comment type="caution">
    <text evidence="1">The sequence shown here is derived from an EMBL/GenBank/DDBJ whole genome shotgun (WGS) entry which is preliminary data.</text>
</comment>
<reference evidence="2" key="1">
    <citation type="journal article" date="2016" name="Genome Announc.">
        <title>Genome sequence of Ustilaginoidea virens IPU010, a rice pathogenic fungus causing false smut.</title>
        <authorList>
            <person name="Kumagai T."/>
            <person name="Ishii T."/>
            <person name="Terai G."/>
            <person name="Umemura M."/>
            <person name="Machida M."/>
            <person name="Asai K."/>
        </authorList>
    </citation>
    <scope>NUCLEOTIDE SEQUENCE [LARGE SCALE GENOMIC DNA]</scope>
    <source>
        <strain evidence="2">IPU010</strain>
    </source>
</reference>
<evidence type="ECO:0000313" key="1">
    <source>
        <dbReference type="EMBL" id="GAO18797.1"/>
    </source>
</evidence>
<name>A0A1B5L5G8_USTVR</name>